<organism evidence="1 2">
    <name type="scientific">Brachionus plicatilis</name>
    <name type="common">Marine rotifer</name>
    <name type="synonym">Brachionus muelleri</name>
    <dbReference type="NCBI Taxonomy" id="10195"/>
    <lineage>
        <taxon>Eukaryota</taxon>
        <taxon>Metazoa</taxon>
        <taxon>Spiralia</taxon>
        <taxon>Gnathifera</taxon>
        <taxon>Rotifera</taxon>
        <taxon>Eurotatoria</taxon>
        <taxon>Monogononta</taxon>
        <taxon>Pseudotrocha</taxon>
        <taxon>Ploima</taxon>
        <taxon>Brachionidae</taxon>
        <taxon>Brachionus</taxon>
    </lineage>
</organism>
<gene>
    <name evidence="1" type="ORF">BpHYR1_029487</name>
</gene>
<dbReference type="EMBL" id="REGN01002157">
    <property type="protein sequence ID" value="RNA29890.1"/>
    <property type="molecule type" value="Genomic_DNA"/>
</dbReference>
<proteinExistence type="predicted"/>
<evidence type="ECO:0000313" key="1">
    <source>
        <dbReference type="EMBL" id="RNA29890.1"/>
    </source>
</evidence>
<keyword evidence="2" id="KW-1185">Reference proteome</keyword>
<accession>A0A3M7S2M7</accession>
<protein>
    <submittedName>
        <fullName evidence="1">Uncharacterized protein</fullName>
    </submittedName>
</protein>
<comment type="caution">
    <text evidence="1">The sequence shown here is derived from an EMBL/GenBank/DDBJ whole genome shotgun (WGS) entry which is preliminary data.</text>
</comment>
<dbReference type="AlphaFoldDB" id="A0A3M7S2M7"/>
<sequence>MEATFHNLDFRTVIQKTRIRIAGLEIKQRDLESFLNKFELTGSNSSNLSCVESDEQITTKIKYNIRNNAKI</sequence>
<reference evidence="1 2" key="1">
    <citation type="journal article" date="2018" name="Sci. Rep.">
        <title>Genomic signatures of local adaptation to the degree of environmental predictability in rotifers.</title>
        <authorList>
            <person name="Franch-Gras L."/>
            <person name="Hahn C."/>
            <person name="Garcia-Roger E.M."/>
            <person name="Carmona M.J."/>
            <person name="Serra M."/>
            <person name="Gomez A."/>
        </authorList>
    </citation>
    <scope>NUCLEOTIDE SEQUENCE [LARGE SCALE GENOMIC DNA]</scope>
    <source>
        <strain evidence="1">HYR1</strain>
    </source>
</reference>
<evidence type="ECO:0000313" key="2">
    <source>
        <dbReference type="Proteomes" id="UP000276133"/>
    </source>
</evidence>
<dbReference type="Proteomes" id="UP000276133">
    <property type="component" value="Unassembled WGS sequence"/>
</dbReference>
<name>A0A3M7S2M7_BRAPC</name>